<dbReference type="PANTHER" id="PTHR34322:SF2">
    <property type="entry name" value="TRANSPOSASE IS200-LIKE DOMAIN-CONTAINING PROTEIN"/>
    <property type="match status" value="1"/>
</dbReference>
<keyword evidence="3" id="KW-1185">Reference proteome</keyword>
<gene>
    <name evidence="2" type="ORF">DRW42_19905</name>
</gene>
<dbReference type="Proteomes" id="UP000252081">
    <property type="component" value="Unassembled WGS sequence"/>
</dbReference>
<reference evidence="2 3" key="1">
    <citation type="submission" date="2018-07" db="EMBL/GenBank/DDBJ databases">
        <title>A draft genome of a endophytic bacteria, a new species of Pedobacter.</title>
        <authorList>
            <person name="Zhang Z.D."/>
            <person name="Chen Z.J."/>
        </authorList>
    </citation>
    <scope>NUCLEOTIDE SEQUENCE [LARGE SCALE GENOMIC DNA]</scope>
    <source>
        <strain evidence="2 3">RS10</strain>
    </source>
</reference>
<dbReference type="GO" id="GO:0003677">
    <property type="term" value="F:DNA binding"/>
    <property type="evidence" value="ECO:0007669"/>
    <property type="project" value="InterPro"/>
</dbReference>
<dbReference type="PANTHER" id="PTHR34322">
    <property type="entry name" value="TRANSPOSASE, Y1_TNP DOMAIN-CONTAINING"/>
    <property type="match status" value="1"/>
</dbReference>
<dbReference type="Gene3D" id="3.30.70.1290">
    <property type="entry name" value="Transposase IS200-like"/>
    <property type="match status" value="1"/>
</dbReference>
<name>A0A366KRI6_9SPHI</name>
<protein>
    <submittedName>
        <fullName evidence="2">Transposase</fullName>
    </submittedName>
</protein>
<proteinExistence type="predicted"/>
<dbReference type="RefSeq" id="WP_113950594.1">
    <property type="nucleotide sequence ID" value="NZ_QNQU01000019.1"/>
</dbReference>
<dbReference type="EMBL" id="QNQU01000019">
    <property type="protein sequence ID" value="RBQ03764.1"/>
    <property type="molecule type" value="Genomic_DNA"/>
</dbReference>
<sequence length="187" mass="22732">MIRTIPLEYETYYHIYNRGNNSEIIFREESNYLYFLKLLKKYILPVADVFAYCLLNNHFHLLIKTKDKNKLTINIEKSFSNLFNAYAKAFNKRFDRTGKLFEERFKRKKVENESYISELIYYIHSNPQKHGVLRDFRDYPYSSYNVVLSDKPTALKREEVIDWFGGLNFYKEYHEKKHQQLIDDMDC</sequence>
<comment type="caution">
    <text evidence="2">The sequence shown here is derived from an EMBL/GenBank/DDBJ whole genome shotgun (WGS) entry which is preliminary data.</text>
</comment>
<dbReference type="SMART" id="SM01321">
    <property type="entry name" value="Y1_Tnp"/>
    <property type="match status" value="1"/>
</dbReference>
<dbReference type="AlphaFoldDB" id="A0A366KRI6"/>
<organism evidence="2 3">
    <name type="scientific">Pedobacter miscanthi</name>
    <dbReference type="NCBI Taxonomy" id="2259170"/>
    <lineage>
        <taxon>Bacteria</taxon>
        <taxon>Pseudomonadati</taxon>
        <taxon>Bacteroidota</taxon>
        <taxon>Sphingobacteriia</taxon>
        <taxon>Sphingobacteriales</taxon>
        <taxon>Sphingobacteriaceae</taxon>
        <taxon>Pedobacter</taxon>
    </lineage>
</organism>
<dbReference type="InterPro" id="IPR002686">
    <property type="entry name" value="Transposase_17"/>
</dbReference>
<evidence type="ECO:0000259" key="1">
    <source>
        <dbReference type="SMART" id="SM01321"/>
    </source>
</evidence>
<evidence type="ECO:0000313" key="2">
    <source>
        <dbReference type="EMBL" id="RBQ03764.1"/>
    </source>
</evidence>
<feature type="domain" description="Transposase IS200-like" evidence="1">
    <location>
        <begin position="8"/>
        <end position="126"/>
    </location>
</feature>
<dbReference type="InterPro" id="IPR036515">
    <property type="entry name" value="Transposase_17_sf"/>
</dbReference>
<dbReference type="SUPFAM" id="SSF143422">
    <property type="entry name" value="Transposase IS200-like"/>
    <property type="match status" value="1"/>
</dbReference>
<dbReference type="OrthoDB" id="9788881at2"/>
<dbReference type="GO" id="GO:0004803">
    <property type="term" value="F:transposase activity"/>
    <property type="evidence" value="ECO:0007669"/>
    <property type="project" value="InterPro"/>
</dbReference>
<evidence type="ECO:0000313" key="3">
    <source>
        <dbReference type="Proteomes" id="UP000252081"/>
    </source>
</evidence>
<accession>A0A366KRI6</accession>
<dbReference type="GO" id="GO:0006313">
    <property type="term" value="P:DNA transposition"/>
    <property type="evidence" value="ECO:0007669"/>
    <property type="project" value="InterPro"/>
</dbReference>